<reference evidence="4" key="1">
    <citation type="submission" date="2020-04" db="EMBL/GenBank/DDBJ databases">
        <authorList>
            <person name="Chiriac C."/>
            <person name="Salcher M."/>
            <person name="Ghai R."/>
            <person name="Kavagutti S V."/>
        </authorList>
    </citation>
    <scope>NUCLEOTIDE SEQUENCE</scope>
</reference>
<dbReference type="GO" id="GO:0003676">
    <property type="term" value="F:nucleic acid binding"/>
    <property type="evidence" value="ECO:0007669"/>
    <property type="project" value="InterPro"/>
</dbReference>
<protein>
    <submittedName>
        <fullName evidence="4">Uncharacterized protein</fullName>
    </submittedName>
</protein>
<keyword evidence="2" id="KW-0378">Hydrolase</keyword>
<evidence type="ECO:0000256" key="2">
    <source>
        <dbReference type="ARBA" id="ARBA00022801"/>
    </source>
</evidence>
<dbReference type="InterPro" id="IPR036397">
    <property type="entry name" value="RNaseH_sf"/>
</dbReference>
<keyword evidence="3" id="KW-0235">DNA replication</keyword>
<name>A0A6J5LF22_9CAUD</name>
<evidence type="ECO:0000256" key="1">
    <source>
        <dbReference type="ARBA" id="ARBA00022722"/>
    </source>
</evidence>
<dbReference type="GO" id="GO:0039693">
    <property type="term" value="P:viral DNA genome replication"/>
    <property type="evidence" value="ECO:0007669"/>
    <property type="project" value="UniProtKB-KW"/>
</dbReference>
<keyword evidence="1" id="KW-0540">Nuclease</keyword>
<dbReference type="InterPro" id="IPR023211">
    <property type="entry name" value="DNA_pol_palm_dom_sf"/>
</dbReference>
<dbReference type="GO" id="GO:0004518">
    <property type="term" value="F:nuclease activity"/>
    <property type="evidence" value="ECO:0007669"/>
    <property type="project" value="UniProtKB-KW"/>
</dbReference>
<dbReference type="Gene3D" id="3.90.1600.10">
    <property type="entry name" value="Palm domain of DNA polymerase"/>
    <property type="match status" value="1"/>
</dbReference>
<dbReference type="GO" id="GO:0016787">
    <property type="term" value="F:hydrolase activity"/>
    <property type="evidence" value="ECO:0007669"/>
    <property type="project" value="UniProtKB-KW"/>
</dbReference>
<sequence>MGTWVYDCETLPNRTLLCAKEVDTGERFEIWRHEEEAPARLREFFSYNHTFVGFNSFSFDNVIVAAFCIGKTEQEIKQIANDIIDSRLPQWQVMKKYGLSSVVANSIDLIEVAPSFVGLKAYGARMHMPLLQDMPIAHDEHVEEHQEVEILKYCRNDLETTLELMRQLDGELTLRTEMSRRYRVDMRSKSDSQMAEWAYIATLNLQRRDNQVPRTIGYKPPSFLTFNEKSLNLLLERVSSHVFDMRQDTGHVVLPEFLMEPIAFGGGTYQLGVGGIHSTHDKKVCHVAEEGFIIQDIDAASFYPSIILECGFVPENLGERWIAEYRKIYNQRLEAKKSGDKVTNETLKISLNGTFGKLASKYSVLYAPDLMLAVTLTGQFTLLMLIEWLEIAGVSILSANTDGIAVKYPEALKETVARVVAKFGEVSGFDFEFTDYRALAMKDVNNYLAVKTDRSVKAKGIYAPLSLRKNPSAGVCAHAVGEWLAKGVPFKDTLLSAPFTDFLSARNVTGGGMQGSEYLGKVVRWYMSTEELPPLTYAKNGNRVPKTEGARACMNLPEGIPDDLHWGWYLNECIRIAIDCGCSDYLTSEELGRVVKVKKSKPKKEKQ</sequence>
<evidence type="ECO:0000256" key="3">
    <source>
        <dbReference type="ARBA" id="ARBA00023109"/>
    </source>
</evidence>
<proteinExistence type="predicted"/>
<dbReference type="SUPFAM" id="SSF56672">
    <property type="entry name" value="DNA/RNA polymerases"/>
    <property type="match status" value="1"/>
</dbReference>
<organism evidence="4">
    <name type="scientific">uncultured Caudovirales phage</name>
    <dbReference type="NCBI Taxonomy" id="2100421"/>
    <lineage>
        <taxon>Viruses</taxon>
        <taxon>Duplodnaviria</taxon>
        <taxon>Heunggongvirae</taxon>
        <taxon>Uroviricota</taxon>
        <taxon>Caudoviricetes</taxon>
        <taxon>Peduoviridae</taxon>
        <taxon>Maltschvirus</taxon>
        <taxon>Maltschvirus maltsch</taxon>
    </lineage>
</organism>
<evidence type="ECO:0000313" key="4">
    <source>
        <dbReference type="EMBL" id="CAB4132212.1"/>
    </source>
</evidence>
<dbReference type="InterPro" id="IPR043502">
    <property type="entry name" value="DNA/RNA_pol_sf"/>
</dbReference>
<dbReference type="EMBL" id="LR796259">
    <property type="protein sequence ID" value="CAB4132212.1"/>
    <property type="molecule type" value="Genomic_DNA"/>
</dbReference>
<dbReference type="Gene3D" id="3.30.420.10">
    <property type="entry name" value="Ribonuclease H-like superfamily/Ribonuclease H"/>
    <property type="match status" value="1"/>
</dbReference>
<keyword evidence="3" id="KW-1194">Viral DNA replication</keyword>
<accession>A0A6J5LF22</accession>
<gene>
    <name evidence="4" type="ORF">UFOVP139_27</name>
</gene>